<dbReference type="AlphaFoldDB" id="A0ABD2WMA7"/>
<protein>
    <submittedName>
        <fullName evidence="1">Uncharacterized protein</fullName>
    </submittedName>
</protein>
<comment type="caution">
    <text evidence="1">The sequence shown here is derived from an EMBL/GenBank/DDBJ whole genome shotgun (WGS) entry which is preliminary data.</text>
</comment>
<reference evidence="1 2" key="1">
    <citation type="journal article" date="2024" name="bioRxiv">
        <title>A reference genome for Trichogramma kaykai: A tiny desert-dwelling parasitoid wasp with competing sex-ratio distorters.</title>
        <authorList>
            <person name="Culotta J."/>
            <person name="Lindsey A.R."/>
        </authorList>
    </citation>
    <scope>NUCLEOTIDE SEQUENCE [LARGE SCALE GENOMIC DNA]</scope>
    <source>
        <strain evidence="1 2">KSX58</strain>
    </source>
</reference>
<organism evidence="1 2">
    <name type="scientific">Trichogramma kaykai</name>
    <dbReference type="NCBI Taxonomy" id="54128"/>
    <lineage>
        <taxon>Eukaryota</taxon>
        <taxon>Metazoa</taxon>
        <taxon>Ecdysozoa</taxon>
        <taxon>Arthropoda</taxon>
        <taxon>Hexapoda</taxon>
        <taxon>Insecta</taxon>
        <taxon>Pterygota</taxon>
        <taxon>Neoptera</taxon>
        <taxon>Endopterygota</taxon>
        <taxon>Hymenoptera</taxon>
        <taxon>Apocrita</taxon>
        <taxon>Proctotrupomorpha</taxon>
        <taxon>Chalcidoidea</taxon>
        <taxon>Trichogrammatidae</taxon>
        <taxon>Trichogramma</taxon>
    </lineage>
</organism>
<keyword evidence="2" id="KW-1185">Reference proteome</keyword>
<accession>A0ABD2WMA7</accession>
<sequence length="109" mass="12402">MFSALGIHKITHRTATRSAKSMGVGREARVRQLTQNMDLAGTSPRASIRAYKGTSFAVMFSTRVHNGQSWVKQWSTRDRTIRMRLSRRMHYKQALVEICIGCRAKYGGK</sequence>
<gene>
    <name evidence="1" type="ORF">TKK_011216</name>
</gene>
<dbReference type="Proteomes" id="UP001627154">
    <property type="component" value="Unassembled WGS sequence"/>
</dbReference>
<proteinExistence type="predicted"/>
<name>A0ABD2WMA7_9HYME</name>
<dbReference type="EMBL" id="JBJJXI010000092">
    <property type="protein sequence ID" value="KAL3394168.1"/>
    <property type="molecule type" value="Genomic_DNA"/>
</dbReference>
<evidence type="ECO:0000313" key="2">
    <source>
        <dbReference type="Proteomes" id="UP001627154"/>
    </source>
</evidence>
<evidence type="ECO:0000313" key="1">
    <source>
        <dbReference type="EMBL" id="KAL3394168.1"/>
    </source>
</evidence>